<proteinExistence type="predicted"/>
<evidence type="ECO:0000313" key="2">
    <source>
        <dbReference type="Proteomes" id="UP000641741"/>
    </source>
</evidence>
<dbReference type="Proteomes" id="UP000641741">
    <property type="component" value="Unassembled WGS sequence"/>
</dbReference>
<sequence>MSKLNLSLFVNALAELPSAEGLPDEHIGESYLLERVIFPLLNGENVSIDDLDMDAFDQTCIDALIERCEQADGGCSALGLYQQAVNTRPAVQADCDFV</sequence>
<dbReference type="RefSeq" id="WP_186968924.1">
    <property type="nucleotide sequence ID" value="NZ_JACOPK010000001.1"/>
</dbReference>
<comment type="caution">
    <text evidence="1">The sequence shown here is derived from an EMBL/GenBank/DDBJ whole genome shotgun (WGS) entry which is preliminary data.</text>
</comment>
<protein>
    <submittedName>
        <fullName evidence="1">Uncharacterized protein</fullName>
    </submittedName>
</protein>
<dbReference type="EMBL" id="JACOPK010000001">
    <property type="protein sequence ID" value="MBC5694637.1"/>
    <property type="molecule type" value="Genomic_DNA"/>
</dbReference>
<evidence type="ECO:0000313" key="1">
    <source>
        <dbReference type="EMBL" id="MBC5694637.1"/>
    </source>
</evidence>
<accession>A0ABR7GJZ4</accession>
<keyword evidence="2" id="KW-1185">Reference proteome</keyword>
<organism evidence="1 2">
    <name type="scientific">Agathobaculum hominis</name>
    <dbReference type="NCBI Taxonomy" id="2763014"/>
    <lineage>
        <taxon>Bacteria</taxon>
        <taxon>Bacillati</taxon>
        <taxon>Bacillota</taxon>
        <taxon>Clostridia</taxon>
        <taxon>Eubacteriales</taxon>
        <taxon>Butyricicoccaceae</taxon>
        <taxon>Agathobaculum</taxon>
    </lineage>
</organism>
<reference evidence="1 2" key="1">
    <citation type="submission" date="2020-08" db="EMBL/GenBank/DDBJ databases">
        <title>Genome public.</title>
        <authorList>
            <person name="Liu C."/>
            <person name="Sun Q."/>
        </authorList>
    </citation>
    <scope>NUCLEOTIDE SEQUENCE [LARGE SCALE GENOMIC DNA]</scope>
    <source>
        <strain evidence="1 2">M2</strain>
    </source>
</reference>
<gene>
    <name evidence="1" type="ORF">H8S02_01535</name>
</gene>
<name>A0ABR7GJZ4_9FIRM</name>